<keyword evidence="2" id="KW-1003">Cell membrane</keyword>
<keyword evidence="10" id="KW-1185">Reference proteome</keyword>
<evidence type="ECO:0000256" key="4">
    <source>
        <dbReference type="ARBA" id="ARBA00022989"/>
    </source>
</evidence>
<reference evidence="9" key="2">
    <citation type="journal article" date="2022" name="Sci. Total Environ.">
        <title>Prevalence, transmission, and molecular epidemiology of tet(X)-positive bacteria among humans, animals, and environmental niches in China: An epidemiological, and genomic-based study.</title>
        <authorList>
            <person name="Dong N."/>
            <person name="Zeng Y."/>
            <person name="Cai C."/>
            <person name="Sun C."/>
            <person name="Lu J."/>
            <person name="Liu C."/>
            <person name="Zhou H."/>
            <person name="Sun Q."/>
            <person name="Shu L."/>
            <person name="Wang H."/>
            <person name="Wang Y."/>
            <person name="Wang S."/>
            <person name="Wu C."/>
            <person name="Chan E.W."/>
            <person name="Chen G."/>
            <person name="Shen Z."/>
            <person name="Chen S."/>
            <person name="Zhang R."/>
        </authorList>
    </citation>
    <scope>NUCLEOTIDE SEQUENCE</scope>
    <source>
        <strain evidence="9">R1692</strain>
    </source>
</reference>
<organism evidence="9 10">
    <name type="scientific">Sphingobacterium hotanense</name>
    <dbReference type="NCBI Taxonomy" id="649196"/>
    <lineage>
        <taxon>Bacteria</taxon>
        <taxon>Pseudomonadati</taxon>
        <taxon>Bacteroidota</taxon>
        <taxon>Sphingobacteriia</taxon>
        <taxon>Sphingobacteriales</taxon>
        <taxon>Sphingobacteriaceae</taxon>
        <taxon>Sphingobacterium</taxon>
    </lineage>
</organism>
<comment type="subcellular location">
    <subcellularLocation>
        <location evidence="1">Cell membrane</location>
        <topology evidence="1">Multi-pass membrane protein</topology>
    </subcellularLocation>
</comment>
<evidence type="ECO:0000256" key="3">
    <source>
        <dbReference type="ARBA" id="ARBA00022692"/>
    </source>
</evidence>
<proteinExistence type="predicted"/>
<feature type="domain" description="ABC3 transporter permease C-terminal" evidence="7">
    <location>
        <begin position="680"/>
        <end position="791"/>
    </location>
</feature>
<keyword evidence="3 6" id="KW-0812">Transmembrane</keyword>
<feature type="transmembrane region" description="Helical" evidence="6">
    <location>
        <begin position="20"/>
        <end position="39"/>
    </location>
</feature>
<reference evidence="9" key="1">
    <citation type="submission" date="2020-06" db="EMBL/GenBank/DDBJ databases">
        <authorList>
            <person name="Dong N."/>
        </authorList>
    </citation>
    <scope>NUCLEOTIDE SEQUENCE</scope>
    <source>
        <strain evidence="9">R1692</strain>
    </source>
</reference>
<evidence type="ECO:0000256" key="5">
    <source>
        <dbReference type="ARBA" id="ARBA00023136"/>
    </source>
</evidence>
<feature type="domain" description="MacB-like periplasmic core" evidence="8">
    <location>
        <begin position="429"/>
        <end position="635"/>
    </location>
</feature>
<evidence type="ECO:0000313" key="10">
    <source>
        <dbReference type="Proteomes" id="UP001170954"/>
    </source>
</evidence>
<feature type="transmembrane region" description="Helical" evidence="6">
    <location>
        <begin position="675"/>
        <end position="699"/>
    </location>
</feature>
<keyword evidence="4 6" id="KW-1133">Transmembrane helix</keyword>
<evidence type="ECO:0000256" key="6">
    <source>
        <dbReference type="SAM" id="Phobius"/>
    </source>
</evidence>
<gene>
    <name evidence="9" type="ORF">HX018_13045</name>
</gene>
<name>A0ABT7NQF6_9SPHI</name>
<dbReference type="InterPro" id="IPR003838">
    <property type="entry name" value="ABC3_permease_C"/>
</dbReference>
<evidence type="ECO:0000313" key="9">
    <source>
        <dbReference type="EMBL" id="MDM1049163.1"/>
    </source>
</evidence>
<evidence type="ECO:0000256" key="2">
    <source>
        <dbReference type="ARBA" id="ARBA00022475"/>
    </source>
</evidence>
<evidence type="ECO:0000256" key="1">
    <source>
        <dbReference type="ARBA" id="ARBA00004651"/>
    </source>
</evidence>
<feature type="domain" description="MacB-like periplasmic core" evidence="8">
    <location>
        <begin position="17"/>
        <end position="222"/>
    </location>
</feature>
<protein>
    <submittedName>
        <fullName evidence="9">ABC transporter permease</fullName>
    </submittedName>
</protein>
<feature type="transmembrane region" description="Helical" evidence="6">
    <location>
        <begin position="761"/>
        <end position="781"/>
    </location>
</feature>
<dbReference type="Pfam" id="PF02687">
    <property type="entry name" value="FtsX"/>
    <property type="match status" value="2"/>
</dbReference>
<dbReference type="InterPro" id="IPR025857">
    <property type="entry name" value="MacB_PCD"/>
</dbReference>
<dbReference type="EMBL" id="JACAGK010000038">
    <property type="protein sequence ID" value="MDM1049163.1"/>
    <property type="molecule type" value="Genomic_DNA"/>
</dbReference>
<dbReference type="PANTHER" id="PTHR30572:SF18">
    <property type="entry name" value="ABC-TYPE MACROLIDE FAMILY EXPORT SYSTEM PERMEASE COMPONENT 2"/>
    <property type="match status" value="1"/>
</dbReference>
<dbReference type="Pfam" id="PF12704">
    <property type="entry name" value="MacB_PCD"/>
    <property type="match status" value="2"/>
</dbReference>
<feature type="transmembrane region" description="Helical" evidence="6">
    <location>
        <begin position="429"/>
        <end position="453"/>
    </location>
</feature>
<dbReference type="PANTHER" id="PTHR30572">
    <property type="entry name" value="MEMBRANE COMPONENT OF TRANSPORTER-RELATED"/>
    <property type="match status" value="1"/>
</dbReference>
<feature type="transmembrane region" description="Helical" evidence="6">
    <location>
        <begin position="727"/>
        <end position="746"/>
    </location>
</feature>
<comment type="caution">
    <text evidence="9">The sequence shown here is derived from an EMBL/GenBank/DDBJ whole genome shotgun (WGS) entry which is preliminary data.</text>
</comment>
<evidence type="ECO:0000259" key="7">
    <source>
        <dbReference type="Pfam" id="PF02687"/>
    </source>
</evidence>
<dbReference type="Proteomes" id="UP001170954">
    <property type="component" value="Unassembled WGS sequence"/>
</dbReference>
<dbReference type="InterPro" id="IPR050250">
    <property type="entry name" value="Macrolide_Exporter_MacB"/>
</dbReference>
<dbReference type="RefSeq" id="WP_286651682.1">
    <property type="nucleotide sequence ID" value="NZ_JACAGK010000038.1"/>
</dbReference>
<evidence type="ECO:0000259" key="8">
    <source>
        <dbReference type="Pfam" id="PF12704"/>
    </source>
</evidence>
<feature type="transmembrane region" description="Helical" evidence="6">
    <location>
        <begin position="338"/>
        <end position="361"/>
    </location>
</feature>
<keyword evidence="5 6" id="KW-0472">Membrane</keyword>
<feature type="domain" description="ABC3 transporter permease C-terminal" evidence="7">
    <location>
        <begin position="293"/>
        <end position="410"/>
    </location>
</feature>
<feature type="transmembrane region" description="Helical" evidence="6">
    <location>
        <begin position="381"/>
        <end position="403"/>
    </location>
</feature>
<feature type="transmembrane region" description="Helical" evidence="6">
    <location>
        <begin position="289"/>
        <end position="311"/>
    </location>
</feature>
<sequence>MLKIAFRTILKTKSLTFVQIFGFSIAIATATILFLTAMFELSFDKFHKDIDRIGVVYIETNTANGTNYNTSVAAPLAPLMKKELPDVEEVSRLFNGNILLRNGDKELRSNNKYVDQSFFSMFDFELIAGNKTALDNLDGLVIDENTATALFGTTDVVGKTVEFNQTGTWENNVVTAVTKSVPANSSIQFNSLTRFEKSPQYQERMNEWTHKDHTLLVKVKSSKLDDRKFADATRSFAQVHYNDEITKLKRDGAKPDEHGAYINIHLLPLSDLHLTSVEYGSIEKTPFPWILLLISGLILFIAGSNFVNLSLANSLSRIKEIGTRKTIGGTTFQLFKQLWIESFIICVIGLILGILFATLLLPEYNATLGYHFKIAQLFDPVNVAVFLAAFLILTLITGGYPALRMARANIIQSLKGTGKIKSTPMQNSLTVLQFAIAIILCIATIVISFQLHYLTNRPLGFNKSEVVSIPIGNSIDGQQALERMRIELAAHPWAKSVSGSDINLGRGRDNSTSTSRFGFDHEGKEIITNFLRIDYDYLKTLDIKLIAGRDFNKSFGTDTNAVLINKEMALAVGGEDAILGKPLGMDGSPTVIGIVDNFNFQDLKQQVGPLTMSVNPNIFPVQYIFVRVETNDLAKTLEDVESIWKKVNPRSNIAASYLDENTQNLYKNERRFGKIVITGASVAIVISCLGLFALTVLLINGKIKEIGIRKVLGSSISNIILLLSKNFIKLISIAFLIAAPIAWIAMNKWLQSFAFRIEIKWWMPALAGLIALAFAMLTIAWQTYKAARVNPVDSLRDE</sequence>
<accession>A0ABT7NQF6</accession>